<dbReference type="GO" id="GO:0006310">
    <property type="term" value="P:DNA recombination"/>
    <property type="evidence" value="ECO:0007669"/>
    <property type="project" value="UniProtKB-KW"/>
</dbReference>
<dbReference type="EMBL" id="JABZMI010000112">
    <property type="protein sequence ID" value="MBF1164795.1"/>
    <property type="molecule type" value="Genomic_DNA"/>
</dbReference>
<dbReference type="Gene3D" id="1.10.443.10">
    <property type="entry name" value="Intergrase catalytic core"/>
    <property type="match status" value="1"/>
</dbReference>
<gene>
    <name evidence="3" type="ORF">HXL68_07125</name>
</gene>
<keyword evidence="1" id="KW-0233">DNA recombination</keyword>
<dbReference type="SUPFAM" id="SSF56349">
    <property type="entry name" value="DNA breaking-rejoining enzymes"/>
    <property type="match status" value="1"/>
</dbReference>
<evidence type="ECO:0000313" key="4">
    <source>
        <dbReference type="Proteomes" id="UP000718593"/>
    </source>
</evidence>
<evidence type="ECO:0000259" key="2">
    <source>
        <dbReference type="PROSITE" id="PS51898"/>
    </source>
</evidence>
<dbReference type="AlphaFoldDB" id="A0A930BS21"/>
<reference evidence="3" key="1">
    <citation type="submission" date="2020-04" db="EMBL/GenBank/DDBJ databases">
        <title>Deep metagenomics examines the oral microbiome during advanced dental caries in children, revealing novel taxa and co-occurrences with host molecules.</title>
        <authorList>
            <person name="Baker J.L."/>
            <person name="Morton J.T."/>
            <person name="Dinis M."/>
            <person name="Alvarez R."/>
            <person name="Tran N.C."/>
            <person name="Knight R."/>
            <person name="Edlund A."/>
        </authorList>
    </citation>
    <scope>NUCLEOTIDE SEQUENCE</scope>
    <source>
        <strain evidence="3">JCVI_32_bin.24</strain>
    </source>
</reference>
<sequence>MLDPDQRIQDSLQQSISMLLAVVDGGTYESVGKGFGMSRTAVERRVKSVAIQLTREVGVKGLNEDGAAFVRRLRAHRSGILDALCHFEAQLPATSRPARIVSLEEIAQGAVRIKGRSSRRWHDLALFYLPFSTGLRPLEIARLEIRDYLNREGNVLRRSVLRAEAANNGKSRPLYFSSLRLNEALDAYVEERTGLGFGLGSADAYRGLDPYSPIFLGPTGKPYPITSSGGPRRLRSVCRPLLATYRKLFRYAEITNLSTQSARLTLIHRMYQRGADEEQVGEILGISKRSELRAYMQRPKPSFDELLDELI</sequence>
<dbReference type="InterPro" id="IPR011010">
    <property type="entry name" value="DNA_brk_join_enz"/>
</dbReference>
<dbReference type="Proteomes" id="UP000718593">
    <property type="component" value="Unassembled WGS sequence"/>
</dbReference>
<dbReference type="PROSITE" id="PS51898">
    <property type="entry name" value="TYR_RECOMBINASE"/>
    <property type="match status" value="1"/>
</dbReference>
<organism evidence="3 4">
    <name type="scientific">Dechloromonas agitata</name>
    <dbReference type="NCBI Taxonomy" id="73030"/>
    <lineage>
        <taxon>Bacteria</taxon>
        <taxon>Pseudomonadati</taxon>
        <taxon>Pseudomonadota</taxon>
        <taxon>Betaproteobacteria</taxon>
        <taxon>Rhodocyclales</taxon>
        <taxon>Azonexaceae</taxon>
        <taxon>Dechloromonas</taxon>
    </lineage>
</organism>
<evidence type="ECO:0000313" key="3">
    <source>
        <dbReference type="EMBL" id="MBF1164795.1"/>
    </source>
</evidence>
<evidence type="ECO:0000256" key="1">
    <source>
        <dbReference type="ARBA" id="ARBA00023172"/>
    </source>
</evidence>
<proteinExistence type="predicted"/>
<dbReference type="GO" id="GO:0003677">
    <property type="term" value="F:DNA binding"/>
    <property type="evidence" value="ECO:0007669"/>
    <property type="project" value="InterPro"/>
</dbReference>
<name>A0A930BS21_9RHOO</name>
<accession>A0A930BS21</accession>
<comment type="caution">
    <text evidence="3">The sequence shown here is derived from an EMBL/GenBank/DDBJ whole genome shotgun (WGS) entry which is preliminary data.</text>
</comment>
<protein>
    <submittedName>
        <fullName evidence="3">Site-specific integrase</fullName>
    </submittedName>
</protein>
<dbReference type="InterPro" id="IPR002104">
    <property type="entry name" value="Integrase_catalytic"/>
</dbReference>
<dbReference type="GO" id="GO:0015074">
    <property type="term" value="P:DNA integration"/>
    <property type="evidence" value="ECO:0007669"/>
    <property type="project" value="InterPro"/>
</dbReference>
<dbReference type="CDD" id="cd00397">
    <property type="entry name" value="DNA_BRE_C"/>
    <property type="match status" value="1"/>
</dbReference>
<feature type="domain" description="Tyr recombinase" evidence="2">
    <location>
        <begin position="96"/>
        <end position="311"/>
    </location>
</feature>
<dbReference type="InterPro" id="IPR013762">
    <property type="entry name" value="Integrase-like_cat_sf"/>
</dbReference>